<evidence type="ECO:0000256" key="7">
    <source>
        <dbReference type="SAM" id="Coils"/>
    </source>
</evidence>
<dbReference type="EMBL" id="RRCM01000002">
    <property type="protein sequence ID" value="RRJ14096.1"/>
    <property type="molecule type" value="Genomic_DNA"/>
</dbReference>
<dbReference type="InterPro" id="IPR027094">
    <property type="entry name" value="Mitofusin_fam"/>
</dbReference>
<comment type="subcellular location">
    <subcellularLocation>
        <location evidence="1">Membrane</location>
    </subcellularLocation>
</comment>
<evidence type="ECO:0000256" key="3">
    <source>
        <dbReference type="ARBA" id="ARBA00022801"/>
    </source>
</evidence>
<evidence type="ECO:0000256" key="1">
    <source>
        <dbReference type="ARBA" id="ARBA00004370"/>
    </source>
</evidence>
<dbReference type="Proteomes" id="UP000276982">
    <property type="component" value="Unassembled WGS sequence"/>
</dbReference>
<keyword evidence="4 7" id="KW-0175">Coiled coil</keyword>
<protein>
    <recommendedName>
        <fullName evidence="8">Dynamin-type G domain-containing protein</fullName>
    </recommendedName>
</protein>
<dbReference type="GO" id="GO:0003924">
    <property type="term" value="F:GTPase activity"/>
    <property type="evidence" value="ECO:0007669"/>
    <property type="project" value="InterPro"/>
</dbReference>
<keyword evidence="10" id="KW-1185">Reference proteome</keyword>
<evidence type="ECO:0000259" key="8">
    <source>
        <dbReference type="PROSITE" id="PS51718"/>
    </source>
</evidence>
<dbReference type="GO" id="GO:0008053">
    <property type="term" value="P:mitochondrial fusion"/>
    <property type="evidence" value="ECO:0007669"/>
    <property type="project" value="TreeGrafter"/>
</dbReference>
<keyword evidence="5" id="KW-0342">GTP-binding</keyword>
<evidence type="ECO:0000313" key="9">
    <source>
        <dbReference type="EMBL" id="RRJ14096.1"/>
    </source>
</evidence>
<keyword evidence="3" id="KW-0378">Hydrolase</keyword>
<sequence length="917" mass="105252">MCGNTMKRRELLKIKREVQNALFCSVFSAKEQIYGEIEYINSRIWKVKEEVCCVLDECKNIDELLNITDFTLTDTIIDIIGNFGNLLINVEKKYHNDLIHAGENIFNKYGIKGLNSDCIELCEFEFTKDDKDWIIKESDNLIYESVREAIDYIIEDTQGYSNLARSFDYKISEYKKWAKQIISRGMEYLAENLLRKVIGYYIVELVNNIKTTKKSFDLLIDRNATLPKQFCDSKADMKNDTNEEKRYTIDSDSQYVLKINFISNTSSGKSTLINAILNTEILPVENRACKSTFCNVLSNDTMKHYEAVCYADDMITEVYPRQTITRDIMKEFNSNDKVKYIDIEGTVPVITSGNIRICLRDTPVPNNSMDENQKKVIRKIIKEKNSLVIYVIDATQIIIKDDECLLKTISNEMSQCGKQSMERFIFVVNKCDAIDEERGETADKILQDVREYLKEFDITEPTLIPTSARMALIIRKNMRGELLSRNERSTLNEIEDFIEVEELHYEEFATLTSTVKEKLKDKIREYGCDEDNRGLKALIHTGVPALEEVINRYIEKYIYNVDNEEYSSINRKDTHNSDSNVCYQANRESFLSNDFFPTGITVDEGSIFPMVVMATMSSGKSTLINALLGGQVLPSKNEACTAKKYMILDDDQSDGTTIYITYKNGQTLIEKENIAEELERANNNEEVVEVLIKDDIKGVLNTDRALLVVDTPGPNNSRDESHEKVMEDVISKVKGGLFLYVMNATQMGINDDKYLLWKIREQIKVNPKISLIFVLNKVDQLDEDRGESVEQFVSIAKEYLLSNGIEKPYIIPVSALSASLFKKVLNGLELTRNEYRSFCDCYDVYQPKDYSMRSFAITDTLKNQNDKVQVRGMEYMIRDLNRAIDNTGIRLLEEEIQKAQILSSGIIKNTVNVCGGK</sequence>
<comment type="caution">
    <text evidence="9">The sequence shown here is derived from an EMBL/GenBank/DDBJ whole genome shotgun (WGS) entry which is preliminary data.</text>
</comment>
<gene>
    <name evidence="9" type="ORF">EHW90_10335</name>
</gene>
<evidence type="ECO:0000256" key="5">
    <source>
        <dbReference type="ARBA" id="ARBA00023134"/>
    </source>
</evidence>
<keyword evidence="2" id="KW-0547">Nucleotide-binding</keyword>
<organism evidence="9 10">
    <name type="scientific">Lachnoanaerobaculum orale</name>
    <dbReference type="NCBI Taxonomy" id="979627"/>
    <lineage>
        <taxon>Bacteria</taxon>
        <taxon>Bacillati</taxon>
        <taxon>Bacillota</taxon>
        <taxon>Clostridia</taxon>
        <taxon>Lachnospirales</taxon>
        <taxon>Lachnospiraceae</taxon>
        <taxon>Lachnoanaerobaculum</taxon>
    </lineage>
</organism>
<dbReference type="PROSITE" id="PS51718">
    <property type="entry name" value="G_DYNAMIN_2"/>
    <property type="match status" value="1"/>
</dbReference>
<dbReference type="GO" id="GO:0005525">
    <property type="term" value="F:GTP binding"/>
    <property type="evidence" value="ECO:0007669"/>
    <property type="project" value="UniProtKB-KW"/>
</dbReference>
<evidence type="ECO:0000313" key="10">
    <source>
        <dbReference type="Proteomes" id="UP000276982"/>
    </source>
</evidence>
<evidence type="ECO:0000256" key="4">
    <source>
        <dbReference type="ARBA" id="ARBA00023054"/>
    </source>
</evidence>
<keyword evidence="6" id="KW-0472">Membrane</keyword>
<accession>A0A3P3PYS9</accession>
<name>A0A3P3PYS9_9FIRM</name>
<dbReference type="PANTHER" id="PTHR10465:SF0">
    <property type="entry name" value="SARCALUMENIN"/>
    <property type="match status" value="1"/>
</dbReference>
<dbReference type="InterPro" id="IPR045063">
    <property type="entry name" value="Dynamin_N"/>
</dbReference>
<dbReference type="Pfam" id="PF00350">
    <property type="entry name" value="Dynamin_N"/>
    <property type="match status" value="2"/>
</dbReference>
<dbReference type="Gene3D" id="3.40.50.300">
    <property type="entry name" value="P-loop containing nucleotide triphosphate hydrolases"/>
    <property type="match status" value="2"/>
</dbReference>
<dbReference type="AlphaFoldDB" id="A0A3P3PYS9"/>
<feature type="coiled-coil region" evidence="7">
    <location>
        <begin position="664"/>
        <end position="691"/>
    </location>
</feature>
<dbReference type="InterPro" id="IPR030381">
    <property type="entry name" value="G_DYNAMIN_dom"/>
</dbReference>
<feature type="domain" description="Dynamin-type G" evidence="8">
    <location>
        <begin position="253"/>
        <end position="529"/>
    </location>
</feature>
<proteinExistence type="predicted"/>
<dbReference type="GO" id="GO:0016020">
    <property type="term" value="C:membrane"/>
    <property type="evidence" value="ECO:0007669"/>
    <property type="project" value="UniProtKB-SubCell"/>
</dbReference>
<reference evidence="9 10" key="1">
    <citation type="submission" date="2018-11" db="EMBL/GenBank/DDBJ databases">
        <title>Genome sequencing of Lachnoanaerobaculum orale DSM 24553T.</title>
        <authorList>
            <person name="Kook J.-K."/>
            <person name="Park S.-N."/>
            <person name="Lim Y.K."/>
        </authorList>
    </citation>
    <scope>NUCLEOTIDE SEQUENCE [LARGE SCALE GENOMIC DNA]</scope>
    <source>
        <strain evidence="9 10">DSM 24553</strain>
    </source>
</reference>
<evidence type="ECO:0000256" key="6">
    <source>
        <dbReference type="ARBA" id="ARBA00023136"/>
    </source>
</evidence>
<dbReference type="PANTHER" id="PTHR10465">
    <property type="entry name" value="TRANSMEMBRANE GTPASE FZO1"/>
    <property type="match status" value="1"/>
</dbReference>
<dbReference type="InterPro" id="IPR027417">
    <property type="entry name" value="P-loop_NTPase"/>
</dbReference>
<dbReference type="SUPFAM" id="SSF52540">
    <property type="entry name" value="P-loop containing nucleoside triphosphate hydrolases"/>
    <property type="match status" value="2"/>
</dbReference>
<evidence type="ECO:0000256" key="2">
    <source>
        <dbReference type="ARBA" id="ARBA00022741"/>
    </source>
</evidence>